<evidence type="ECO:0000256" key="4">
    <source>
        <dbReference type="ARBA" id="ARBA00022827"/>
    </source>
</evidence>
<comment type="similarity">
    <text evidence="2">Belongs to the FAD-binding monooxygenase family.</text>
</comment>
<keyword evidence="6" id="KW-0560">Oxidoreductase</keyword>
<keyword evidence="4" id="KW-0274">FAD</keyword>
<dbReference type="InterPro" id="IPR050775">
    <property type="entry name" value="FAD-binding_Monooxygenases"/>
</dbReference>
<protein>
    <submittedName>
        <fullName evidence="8">Cyclohexanone monooxygenase</fullName>
    </submittedName>
</protein>
<name>A0A1I2KMH1_9ACTN</name>
<sequence length="576" mass="63949">MTSDEMTINRLPASEVDVVIVGAGIGGVHALYEVRRQGLNCRLFDSAGGVGGTWYWNRYPGVRVDIESVEYSYAFDEQLQQDWEWTERYAAQPELLRYVNHVVDRFDMRSDLTLNSRIESAVFDEADEIWTVTTSQDEIVRTHFLVVATGFVSAPSKPHFPGAETFKGKIYHSGHWPHEGVDFTGQRVGVVGTGSSAVQMTPVIAQEAAHLTVFQRTAPYIVPLRNCPMPPEYLARVKANYKEWRAAELKSFGGYLALNFDIGVPKTTPVLEASPEEWRQDFEERWQSGGLSYYTTYPDVFSDLTANELLADFIREKSRERIADPALAEILLPKSYDPENPGKGFPVLAKRLVADNGYYEAFARDNVSLVDVKSTPIQEITENGILVGGVEHELDAIVLATGYDAVTGAMLRIHIVGRDGKELREHWDAGPRTHLGLMSAGYPNMFIIDGPGSPGAFFQPILLVEYQNKWVSRTIVAMRERGLSTIEPTPAAEAEWTDHVTAVADGTLFPLANSWYMGANIPGKPRVSLMYLGGFGEYSRRCALALEDGHSEFEVSPARGAAVSARRGDEDELLIA</sequence>
<dbReference type="RefSeq" id="WP_217640827.1">
    <property type="nucleotide sequence ID" value="NZ_FOND01000022.1"/>
</dbReference>
<evidence type="ECO:0000256" key="7">
    <source>
        <dbReference type="ARBA" id="ARBA00023033"/>
    </source>
</evidence>
<dbReference type="Proteomes" id="UP000198589">
    <property type="component" value="Unassembled WGS sequence"/>
</dbReference>
<dbReference type="InterPro" id="IPR036188">
    <property type="entry name" value="FAD/NAD-bd_sf"/>
</dbReference>
<reference evidence="9" key="1">
    <citation type="submission" date="2016-10" db="EMBL/GenBank/DDBJ databases">
        <authorList>
            <person name="Varghese N."/>
            <person name="Submissions S."/>
        </authorList>
    </citation>
    <scope>NUCLEOTIDE SEQUENCE [LARGE SCALE GENOMIC DNA]</scope>
    <source>
        <strain evidence="9">DSM 46838</strain>
    </source>
</reference>
<dbReference type="PANTHER" id="PTHR43098:SF3">
    <property type="entry name" value="L-ORNITHINE N(5)-MONOOXYGENASE-RELATED"/>
    <property type="match status" value="1"/>
</dbReference>
<dbReference type="SUPFAM" id="SSF51905">
    <property type="entry name" value="FAD/NAD(P)-binding domain"/>
    <property type="match status" value="2"/>
</dbReference>
<proteinExistence type="inferred from homology"/>
<evidence type="ECO:0000256" key="5">
    <source>
        <dbReference type="ARBA" id="ARBA00022857"/>
    </source>
</evidence>
<evidence type="ECO:0000313" key="9">
    <source>
        <dbReference type="Proteomes" id="UP000198589"/>
    </source>
</evidence>
<dbReference type="STRING" id="1798228.SAMN05216574_12260"/>
<gene>
    <name evidence="8" type="ORF">SAMN05216574_12260</name>
</gene>
<comment type="cofactor">
    <cofactor evidence="1">
        <name>FAD</name>
        <dbReference type="ChEBI" id="CHEBI:57692"/>
    </cofactor>
</comment>
<evidence type="ECO:0000256" key="2">
    <source>
        <dbReference type="ARBA" id="ARBA00010139"/>
    </source>
</evidence>
<evidence type="ECO:0000313" key="8">
    <source>
        <dbReference type="EMBL" id="SFF68192.1"/>
    </source>
</evidence>
<keyword evidence="5" id="KW-0521">NADP</keyword>
<evidence type="ECO:0000256" key="1">
    <source>
        <dbReference type="ARBA" id="ARBA00001974"/>
    </source>
</evidence>
<keyword evidence="7 8" id="KW-0503">Monooxygenase</keyword>
<organism evidence="8 9">
    <name type="scientific">Blastococcus tunisiensis</name>
    <dbReference type="NCBI Taxonomy" id="1798228"/>
    <lineage>
        <taxon>Bacteria</taxon>
        <taxon>Bacillati</taxon>
        <taxon>Actinomycetota</taxon>
        <taxon>Actinomycetes</taxon>
        <taxon>Geodermatophilales</taxon>
        <taxon>Geodermatophilaceae</taxon>
        <taxon>Blastococcus</taxon>
    </lineage>
</organism>
<evidence type="ECO:0000256" key="6">
    <source>
        <dbReference type="ARBA" id="ARBA00023002"/>
    </source>
</evidence>
<dbReference type="Gene3D" id="3.50.50.60">
    <property type="entry name" value="FAD/NAD(P)-binding domain"/>
    <property type="match status" value="2"/>
</dbReference>
<dbReference type="GO" id="GO:0016709">
    <property type="term" value="F:oxidoreductase activity, acting on paired donors, with incorporation or reduction of molecular oxygen, NAD(P)H as one donor, and incorporation of one atom of oxygen"/>
    <property type="evidence" value="ECO:0007669"/>
    <property type="project" value="UniProtKB-ARBA"/>
</dbReference>
<accession>A0A1I2KMH1</accession>
<dbReference type="PANTHER" id="PTHR43098">
    <property type="entry name" value="L-ORNITHINE N(5)-MONOOXYGENASE-RELATED"/>
    <property type="match status" value="1"/>
</dbReference>
<dbReference type="AlphaFoldDB" id="A0A1I2KMH1"/>
<keyword evidence="9" id="KW-1185">Reference proteome</keyword>
<keyword evidence="3" id="KW-0285">Flavoprotein</keyword>
<evidence type="ECO:0000256" key="3">
    <source>
        <dbReference type="ARBA" id="ARBA00022630"/>
    </source>
</evidence>
<dbReference type="EMBL" id="FOND01000022">
    <property type="protein sequence ID" value="SFF68192.1"/>
    <property type="molecule type" value="Genomic_DNA"/>
</dbReference>
<dbReference type="PRINTS" id="PR00411">
    <property type="entry name" value="PNDRDTASEI"/>
</dbReference>
<dbReference type="Pfam" id="PF13738">
    <property type="entry name" value="Pyr_redox_3"/>
    <property type="match status" value="1"/>
</dbReference>